<sequence length="122" mass="13927">MQETPIHSTTCQDRLGNFRRLPDSLLQCPTVSHSVENCLGISYMCPHGLRTIADCLGVSCRYLDGVRDCLTQSGSLLQVPGRSWHRRRLSGILLLVPRRYIVWHRVCVSWQSVILLQVPRRS</sequence>
<comment type="caution">
    <text evidence="1">The sequence shown here is derived from an EMBL/GenBank/DDBJ whole genome shotgun (WGS) entry which is preliminary data.</text>
</comment>
<accession>A0A9D4CP76</accession>
<gene>
    <name evidence="1" type="ORF">DPMN_054601</name>
</gene>
<evidence type="ECO:0000313" key="1">
    <source>
        <dbReference type="EMBL" id="KAH3728642.1"/>
    </source>
</evidence>
<protein>
    <submittedName>
        <fullName evidence="1">Uncharacterized protein</fullName>
    </submittedName>
</protein>
<evidence type="ECO:0000313" key="2">
    <source>
        <dbReference type="Proteomes" id="UP000828390"/>
    </source>
</evidence>
<dbReference type="Proteomes" id="UP000828390">
    <property type="component" value="Unassembled WGS sequence"/>
</dbReference>
<dbReference type="EMBL" id="JAIWYP010000012">
    <property type="protein sequence ID" value="KAH3728642.1"/>
    <property type="molecule type" value="Genomic_DNA"/>
</dbReference>
<reference evidence="1" key="2">
    <citation type="submission" date="2020-11" db="EMBL/GenBank/DDBJ databases">
        <authorList>
            <person name="McCartney M.A."/>
            <person name="Auch B."/>
            <person name="Kono T."/>
            <person name="Mallez S."/>
            <person name="Becker A."/>
            <person name="Gohl D.M."/>
            <person name="Silverstein K.A.T."/>
            <person name="Koren S."/>
            <person name="Bechman K.B."/>
            <person name="Herman A."/>
            <person name="Abrahante J.E."/>
            <person name="Garbe J."/>
        </authorList>
    </citation>
    <scope>NUCLEOTIDE SEQUENCE</scope>
    <source>
        <strain evidence="1">Duluth1</strain>
        <tissue evidence="1">Whole animal</tissue>
    </source>
</reference>
<name>A0A9D4CP76_DREPO</name>
<organism evidence="1 2">
    <name type="scientific">Dreissena polymorpha</name>
    <name type="common">Zebra mussel</name>
    <name type="synonym">Mytilus polymorpha</name>
    <dbReference type="NCBI Taxonomy" id="45954"/>
    <lineage>
        <taxon>Eukaryota</taxon>
        <taxon>Metazoa</taxon>
        <taxon>Spiralia</taxon>
        <taxon>Lophotrochozoa</taxon>
        <taxon>Mollusca</taxon>
        <taxon>Bivalvia</taxon>
        <taxon>Autobranchia</taxon>
        <taxon>Heteroconchia</taxon>
        <taxon>Euheterodonta</taxon>
        <taxon>Imparidentia</taxon>
        <taxon>Neoheterodontei</taxon>
        <taxon>Myida</taxon>
        <taxon>Dreissenoidea</taxon>
        <taxon>Dreissenidae</taxon>
        <taxon>Dreissena</taxon>
    </lineage>
</organism>
<dbReference type="AlphaFoldDB" id="A0A9D4CP76"/>
<reference evidence="1" key="1">
    <citation type="journal article" date="2019" name="bioRxiv">
        <title>The Genome of the Zebra Mussel, Dreissena polymorpha: A Resource for Invasive Species Research.</title>
        <authorList>
            <person name="McCartney M.A."/>
            <person name="Auch B."/>
            <person name="Kono T."/>
            <person name="Mallez S."/>
            <person name="Zhang Y."/>
            <person name="Obille A."/>
            <person name="Becker A."/>
            <person name="Abrahante J.E."/>
            <person name="Garbe J."/>
            <person name="Badalamenti J.P."/>
            <person name="Herman A."/>
            <person name="Mangelson H."/>
            <person name="Liachko I."/>
            <person name="Sullivan S."/>
            <person name="Sone E.D."/>
            <person name="Koren S."/>
            <person name="Silverstein K.A.T."/>
            <person name="Beckman K.B."/>
            <person name="Gohl D.M."/>
        </authorList>
    </citation>
    <scope>NUCLEOTIDE SEQUENCE</scope>
    <source>
        <strain evidence="1">Duluth1</strain>
        <tissue evidence="1">Whole animal</tissue>
    </source>
</reference>
<proteinExistence type="predicted"/>
<keyword evidence="2" id="KW-1185">Reference proteome</keyword>